<proteinExistence type="predicted"/>
<dbReference type="SUPFAM" id="SSF53448">
    <property type="entry name" value="Nucleotide-diphospho-sugar transferases"/>
    <property type="match status" value="1"/>
</dbReference>
<dbReference type="Proteomes" id="UP001576762">
    <property type="component" value="Unassembled WGS sequence"/>
</dbReference>
<dbReference type="InterPro" id="IPR029044">
    <property type="entry name" value="Nucleotide-diphossugar_trans"/>
</dbReference>
<sequence length="321" mass="36307">MINENVTKLRVACIVPTFNGRHDLERLLDSMQCQTTQFDLFIVDSSSSDGTGDLAKRRHLSGEVKQLVVIPGSEFNHGGTRQKMVNDFPDYDVYVFLTQDAYLEDRDAIRNILTPFSDSSVGAVCGRQLPHYDANPLAKHARFFNYPPVPRVKSKDDIPALGIKAAFISNSFAAYRREALQEVGGFPDHVIFAEDMYVAAKMLLAGFKVAYAGDACCRHSHNYSISEEFRRYFDMGVFHAREPWIRQEFGGAGGEGLKYVKSELGFLGIRRIYLWPGALLRNALKLIAYKLGQRERKLSVRLKRKIGMYRGYWLGPFAGTK</sequence>
<evidence type="ECO:0000313" key="2">
    <source>
        <dbReference type="EMBL" id="MFB2715985.1"/>
    </source>
</evidence>
<dbReference type="PANTHER" id="PTHR43685:SF13">
    <property type="entry name" value="O ANTIGEN BIOSYNTHESIS RHAMNOSYLTRANSFERASE RFBN"/>
    <property type="match status" value="1"/>
</dbReference>
<keyword evidence="2" id="KW-0328">Glycosyltransferase</keyword>
<dbReference type="RefSeq" id="WP_374814315.1">
    <property type="nucleotide sequence ID" value="NZ_JBHFLD010000012.1"/>
</dbReference>
<dbReference type="EMBL" id="JBHFLD010000012">
    <property type="protein sequence ID" value="MFB2715985.1"/>
    <property type="molecule type" value="Genomic_DNA"/>
</dbReference>
<dbReference type="InterPro" id="IPR050834">
    <property type="entry name" value="Glycosyltransf_2"/>
</dbReference>
<dbReference type="Pfam" id="PF00535">
    <property type="entry name" value="Glycos_transf_2"/>
    <property type="match status" value="1"/>
</dbReference>
<comment type="caution">
    <text evidence="2">The sequence shown here is derived from an EMBL/GenBank/DDBJ whole genome shotgun (WGS) entry which is preliminary data.</text>
</comment>
<keyword evidence="2" id="KW-0808">Transferase</keyword>
<protein>
    <submittedName>
        <fullName evidence="2">Glycosyltransferase family 2 protein</fullName>
        <ecNumber evidence="2">2.4.-.-</ecNumber>
    </submittedName>
</protein>
<dbReference type="Gene3D" id="3.90.550.10">
    <property type="entry name" value="Spore Coat Polysaccharide Biosynthesis Protein SpsA, Chain A"/>
    <property type="match status" value="1"/>
</dbReference>
<keyword evidence="3" id="KW-1185">Reference proteome</keyword>
<dbReference type="InterPro" id="IPR001173">
    <property type="entry name" value="Glyco_trans_2-like"/>
</dbReference>
<name>A0ABV4W721_9GAMM</name>
<evidence type="ECO:0000313" key="3">
    <source>
        <dbReference type="Proteomes" id="UP001576762"/>
    </source>
</evidence>
<organism evidence="2 3">
    <name type="scientific">Marinobacter shengliensis</name>
    <dbReference type="NCBI Taxonomy" id="1389223"/>
    <lineage>
        <taxon>Bacteria</taxon>
        <taxon>Pseudomonadati</taxon>
        <taxon>Pseudomonadota</taxon>
        <taxon>Gammaproteobacteria</taxon>
        <taxon>Pseudomonadales</taxon>
        <taxon>Marinobacteraceae</taxon>
        <taxon>Marinobacter</taxon>
    </lineage>
</organism>
<dbReference type="GO" id="GO:0016757">
    <property type="term" value="F:glycosyltransferase activity"/>
    <property type="evidence" value="ECO:0007669"/>
    <property type="project" value="UniProtKB-KW"/>
</dbReference>
<dbReference type="EC" id="2.4.-.-" evidence="2"/>
<accession>A0ABV4W721</accession>
<evidence type="ECO:0000259" key="1">
    <source>
        <dbReference type="Pfam" id="PF00535"/>
    </source>
</evidence>
<reference evidence="2 3" key="1">
    <citation type="submission" date="2024-09" db="EMBL/GenBank/DDBJ databases">
        <title>Draft genome sequences of 6 high pH adapted Marinobacter shengliensis sp. isolated from Mariana forearc serpentinite mud volcanoes.</title>
        <authorList>
            <person name="Elkassas S."/>
            <person name="Serres M."/>
            <person name="Michael N."/>
            <person name="Amina P."/>
            <person name="Teodora Z."/>
            <person name="Julie H."/>
        </authorList>
    </citation>
    <scope>NUCLEOTIDE SEQUENCE [LARGE SCALE GENOMIC DNA]</scope>
    <source>
        <strain evidence="2 3">EB4</strain>
    </source>
</reference>
<dbReference type="PANTHER" id="PTHR43685">
    <property type="entry name" value="GLYCOSYLTRANSFERASE"/>
    <property type="match status" value="1"/>
</dbReference>
<feature type="domain" description="Glycosyltransferase 2-like" evidence="1">
    <location>
        <begin position="13"/>
        <end position="183"/>
    </location>
</feature>
<gene>
    <name evidence="2" type="ORF">ACE05E_10880</name>
</gene>